<organism evidence="2 3">
    <name type="scientific">Xanthomonas chitinilytica</name>
    <dbReference type="NCBI Taxonomy" id="2989819"/>
    <lineage>
        <taxon>Bacteria</taxon>
        <taxon>Pseudomonadati</taxon>
        <taxon>Pseudomonadota</taxon>
        <taxon>Gammaproteobacteria</taxon>
        <taxon>Lysobacterales</taxon>
        <taxon>Lysobacteraceae</taxon>
        <taxon>Xanthomonas</taxon>
    </lineage>
</organism>
<comment type="caution">
    <text evidence="2">The sequence shown here is derived from an EMBL/GenBank/DDBJ whole genome shotgun (WGS) entry which is preliminary data.</text>
</comment>
<evidence type="ECO:0000313" key="2">
    <source>
        <dbReference type="EMBL" id="MCW4473682.1"/>
    </source>
</evidence>
<dbReference type="Gene3D" id="3.40.50.300">
    <property type="entry name" value="P-loop containing nucleotide triphosphate hydrolases"/>
    <property type="match status" value="1"/>
</dbReference>
<dbReference type="PROSITE" id="PS51192">
    <property type="entry name" value="HELICASE_ATP_BIND_1"/>
    <property type="match status" value="1"/>
</dbReference>
<accession>A0ABT3JYX1</accession>
<dbReference type="InterPro" id="IPR006935">
    <property type="entry name" value="Helicase/UvrB_N"/>
</dbReference>
<dbReference type="Pfam" id="PF04851">
    <property type="entry name" value="ResIII"/>
    <property type="match status" value="1"/>
</dbReference>
<keyword evidence="2" id="KW-0347">Helicase</keyword>
<evidence type="ECO:0000259" key="1">
    <source>
        <dbReference type="PROSITE" id="PS51192"/>
    </source>
</evidence>
<protein>
    <submittedName>
        <fullName evidence="2">DEAD/DEAH box helicase family protein</fullName>
    </submittedName>
</protein>
<dbReference type="EMBL" id="JAPCHY010000013">
    <property type="protein sequence ID" value="MCW4473682.1"/>
    <property type="molecule type" value="Genomic_DNA"/>
</dbReference>
<dbReference type="SUPFAM" id="SSF52540">
    <property type="entry name" value="P-loop containing nucleoside triphosphate hydrolases"/>
    <property type="match status" value="2"/>
</dbReference>
<dbReference type="InterPro" id="IPR014001">
    <property type="entry name" value="Helicase_ATP-bd"/>
</dbReference>
<keyword evidence="2" id="KW-0067">ATP-binding</keyword>
<keyword evidence="3" id="KW-1185">Reference proteome</keyword>
<name>A0ABT3JYX1_9XANT</name>
<dbReference type="InterPro" id="IPR027417">
    <property type="entry name" value="P-loop_NTPase"/>
</dbReference>
<reference evidence="2 3" key="1">
    <citation type="submission" date="2022-10" db="EMBL/GenBank/DDBJ databases">
        <title>Xanthomonas sp. H13-6.</title>
        <authorList>
            <person name="Liu X."/>
            <person name="Deng Z."/>
            <person name="Jiang Y."/>
            <person name="Yu T."/>
            <person name="Ai J."/>
        </authorList>
    </citation>
    <scope>NUCLEOTIDE SEQUENCE [LARGE SCALE GENOMIC DNA]</scope>
    <source>
        <strain evidence="2 3">H13-6</strain>
    </source>
</reference>
<dbReference type="GO" id="GO:0004386">
    <property type="term" value="F:helicase activity"/>
    <property type="evidence" value="ECO:0007669"/>
    <property type="project" value="UniProtKB-KW"/>
</dbReference>
<keyword evidence="2" id="KW-0378">Hydrolase</keyword>
<dbReference type="Proteomes" id="UP001209922">
    <property type="component" value="Unassembled WGS sequence"/>
</dbReference>
<dbReference type="RefSeq" id="WP_265128670.1">
    <property type="nucleotide sequence ID" value="NZ_JAPCHY010000013.1"/>
</dbReference>
<evidence type="ECO:0000313" key="3">
    <source>
        <dbReference type="Proteomes" id="UP001209922"/>
    </source>
</evidence>
<keyword evidence="2" id="KW-0547">Nucleotide-binding</keyword>
<proteinExistence type="predicted"/>
<gene>
    <name evidence="2" type="ORF">OK345_14370</name>
</gene>
<feature type="domain" description="Helicase ATP-binding" evidence="1">
    <location>
        <begin position="39"/>
        <end position="217"/>
    </location>
</feature>
<sequence length="835" mass="90366">MPATLKDFQNEVRAGINARIDNVRDLYAHIAADTPERIEQARRNDGAVVLQAPTGAGKTLVAVEAMREASRAERILWFWFAPFTGLVEQSRKVIAAQAPELALFDLGSDRQFDTVRGGGVFVVTWASLAARSAESRRARQSGDAGLAIDELIALARSEGVRIGCVVDEAHHGFQRATQARGFFSDVLKPDYALLMTATPRDADMPAFERATGYTVGEPADWASVSRHDAVQAGLLKDGVRMVRFIARDGDIAQLVDFEHLALRECTAMHRRIREELLASAVALTPLMLVQVPDGKAAQEAARRHLVEELGFDASAVRVHTADEPDPDLLVLANDPNVEVLVFKMAVALGFDAPRAFTLAALRGARDVGFGTQLIGRIVRRHALLQMRDDLSPMLNQGYVFLANSESQEGLLEAAAQINALTTQAPEVGTQTVVTVIGDMAQVQVARSGEPMSLLVSPSGASIVDSRDPANAVAVAGESAAELDVVLAAAGLAGFGQATQAVLAMQGGAGGAVRPLDQIMASYAQAASRPLEYLRRSDAPATLRGEKLPPLAEDFEAGVAAHMDFSPAVLVDRHRNRVQVQRAETDLFAAGSVIAEATEDVWATMSAEALAGRAEQIRLRLGEANDRELQRRLLERFERAIVDLGAEPPADEEALAQQLDLVLARRPQLLRDAYKSLRLQRVMDIDVSLPAGIAAGQRLPVASRNLYGVFPPGLNPDEMAVAQLLDASPLVKWWHRNPPKVGVGLYRWDEGEGYYPDFVVCLEARQGAGIALLEVKGEFLAGKDSEVDKATAEHPEYGRVYMVGRKRGERDFFFLRALGGKLQSAGAFSVEQLQFP</sequence>